<dbReference type="EMBL" id="CAFAAL010000068">
    <property type="protein sequence ID" value="CAB4805166.1"/>
    <property type="molecule type" value="Genomic_DNA"/>
</dbReference>
<organism evidence="2">
    <name type="scientific">freshwater metagenome</name>
    <dbReference type="NCBI Taxonomy" id="449393"/>
    <lineage>
        <taxon>unclassified sequences</taxon>
        <taxon>metagenomes</taxon>
        <taxon>ecological metagenomes</taxon>
    </lineage>
</organism>
<gene>
    <name evidence="2" type="ORF">UFOPK3004_00892</name>
</gene>
<name>A0A6J6YD78_9ZZZZ</name>
<reference evidence="2" key="1">
    <citation type="submission" date="2020-05" db="EMBL/GenBank/DDBJ databases">
        <authorList>
            <person name="Chiriac C."/>
            <person name="Salcher M."/>
            <person name="Ghai R."/>
            <person name="Kavagutti S V."/>
        </authorList>
    </citation>
    <scope>NUCLEOTIDE SEQUENCE</scope>
</reference>
<evidence type="ECO:0000313" key="2">
    <source>
        <dbReference type="EMBL" id="CAB4805166.1"/>
    </source>
</evidence>
<feature type="region of interest" description="Disordered" evidence="1">
    <location>
        <begin position="57"/>
        <end position="79"/>
    </location>
</feature>
<protein>
    <submittedName>
        <fullName evidence="2">Unannotated protein</fullName>
    </submittedName>
</protein>
<evidence type="ECO:0000256" key="1">
    <source>
        <dbReference type="SAM" id="MobiDB-lite"/>
    </source>
</evidence>
<proteinExistence type="predicted"/>
<accession>A0A6J6YD78</accession>
<sequence length="79" mass="8400">MMCITRGCANNDVDRRSHLVLRYPGPGPAGTDLSARCHECRPLKVGLCDTVTHDTPDSASGGLDSASSDLGHDALMFTR</sequence>
<dbReference type="AlphaFoldDB" id="A0A6J6YD78"/>